<evidence type="ECO:0000313" key="2">
    <source>
        <dbReference type="Proteomes" id="UP000294947"/>
    </source>
</evidence>
<name>A0A4V6PE32_9PSEU</name>
<dbReference type="Pfam" id="PF11066">
    <property type="entry name" value="DUF2867"/>
    <property type="match status" value="1"/>
</dbReference>
<organism evidence="1 2">
    <name type="scientific">Saccharopolyspora elongata</name>
    <dbReference type="NCBI Taxonomy" id="2530387"/>
    <lineage>
        <taxon>Bacteria</taxon>
        <taxon>Bacillati</taxon>
        <taxon>Actinomycetota</taxon>
        <taxon>Actinomycetes</taxon>
        <taxon>Pseudonocardiales</taxon>
        <taxon>Pseudonocardiaceae</taxon>
        <taxon>Saccharopolyspora</taxon>
    </lineage>
</organism>
<dbReference type="AlphaFoldDB" id="A0A4V6PE32"/>
<dbReference type="RefSeq" id="WP_132481574.1">
    <property type="nucleotide sequence ID" value="NZ_SMKW01000004.1"/>
</dbReference>
<dbReference type="EMBL" id="SMKW01000004">
    <property type="protein sequence ID" value="TDD55207.1"/>
    <property type="molecule type" value="Genomic_DNA"/>
</dbReference>
<reference evidence="1 2" key="1">
    <citation type="submission" date="2019-03" db="EMBL/GenBank/DDBJ databases">
        <title>Draft genome sequences of novel Actinobacteria.</title>
        <authorList>
            <person name="Sahin N."/>
            <person name="Ay H."/>
            <person name="Saygin H."/>
        </authorList>
    </citation>
    <scope>NUCLEOTIDE SEQUENCE [LARGE SCALE GENOMIC DNA]</scope>
    <source>
        <strain evidence="1 2">7K502</strain>
    </source>
</reference>
<sequence>MKLPGAAHTDQPWRIHELTRGFQLEDVWAFRTPGAGPDDFPAMLAAMNANGRPEQQPGLSRFLLAVRFKLGALFGWDKPEAGTAMRVRSLRKCLPHDLHNTTGSADPEDPFTPVYVLGNESAEELANKTVHTVMHLGWVPTDRGEHELRMAVLVKPNGLLGRLYLAAIRPFRYLIVYPALTRQWERAWRERDLPRPQGTGAVERAAGTREVPAPVLALGSVPRIDYVDMFTLATDVTATPEQWARAMFGDVPTLAERLIWRGLLSMRLSRGPSPDTIAGWRIAERGEDWIRLEAASWFLTGNLLISTPPGRVSLATVVHYSRHFGCIWWPPLAAVHRRLAPGLLRDAEATVRAARR</sequence>
<dbReference type="InterPro" id="IPR021295">
    <property type="entry name" value="DUF2867"/>
</dbReference>
<accession>A0A4V6PE32</accession>
<protein>
    <submittedName>
        <fullName evidence="1">DUF2867 domain-containing protein</fullName>
    </submittedName>
</protein>
<evidence type="ECO:0000313" key="1">
    <source>
        <dbReference type="EMBL" id="TDD55207.1"/>
    </source>
</evidence>
<keyword evidence="2" id="KW-1185">Reference proteome</keyword>
<comment type="caution">
    <text evidence="1">The sequence shown here is derived from an EMBL/GenBank/DDBJ whole genome shotgun (WGS) entry which is preliminary data.</text>
</comment>
<gene>
    <name evidence="1" type="ORF">E1288_05195</name>
</gene>
<dbReference type="Proteomes" id="UP000294947">
    <property type="component" value="Unassembled WGS sequence"/>
</dbReference>
<dbReference type="OrthoDB" id="4551029at2"/>
<proteinExistence type="predicted"/>